<feature type="compositionally biased region" description="Low complexity" evidence="1">
    <location>
        <begin position="1"/>
        <end position="11"/>
    </location>
</feature>
<organism evidence="2 3">
    <name type="scientific">Lasiosphaeria hispida</name>
    <dbReference type="NCBI Taxonomy" id="260671"/>
    <lineage>
        <taxon>Eukaryota</taxon>
        <taxon>Fungi</taxon>
        <taxon>Dikarya</taxon>
        <taxon>Ascomycota</taxon>
        <taxon>Pezizomycotina</taxon>
        <taxon>Sordariomycetes</taxon>
        <taxon>Sordariomycetidae</taxon>
        <taxon>Sordariales</taxon>
        <taxon>Lasiosphaeriaceae</taxon>
        <taxon>Lasiosphaeria</taxon>
    </lineage>
</organism>
<dbReference type="AlphaFoldDB" id="A0AAJ0HSM7"/>
<feature type="region of interest" description="Disordered" evidence="1">
    <location>
        <begin position="1"/>
        <end position="22"/>
    </location>
</feature>
<gene>
    <name evidence="2" type="ORF">B0T25DRAFT_535812</name>
</gene>
<sequence>MTSSTFPSSSTVPQKGPTPTGDLTLRVDTLEALVAEQQARLAALETSLATAPPPPKYALLQGTDPFTARYKPTWFGIVSKEELDTIPENRWAEFKVDLCALIDWMQTFISRGSAKRWTYNEWAPPINAFGAKYSFRQFRHYLDNTNRWDGVTWSEIYAPMSSVVLDTGVKQELAYKGALAWSNRHCDWSSGCFAMMQYTLFALHASIIMDVVRGTSEFRVGV</sequence>
<comment type="caution">
    <text evidence="2">The sequence shown here is derived from an EMBL/GenBank/DDBJ whole genome shotgun (WGS) entry which is preliminary data.</text>
</comment>
<evidence type="ECO:0000313" key="3">
    <source>
        <dbReference type="Proteomes" id="UP001275084"/>
    </source>
</evidence>
<reference evidence="2" key="2">
    <citation type="submission" date="2023-06" db="EMBL/GenBank/DDBJ databases">
        <authorList>
            <consortium name="Lawrence Berkeley National Laboratory"/>
            <person name="Haridas S."/>
            <person name="Hensen N."/>
            <person name="Bonometti L."/>
            <person name="Westerberg I."/>
            <person name="Brannstrom I.O."/>
            <person name="Guillou S."/>
            <person name="Cros-Aarteil S."/>
            <person name="Calhoun S."/>
            <person name="Kuo A."/>
            <person name="Mondo S."/>
            <person name="Pangilinan J."/>
            <person name="Riley R."/>
            <person name="Labutti K."/>
            <person name="Andreopoulos B."/>
            <person name="Lipzen A."/>
            <person name="Chen C."/>
            <person name="Yanf M."/>
            <person name="Daum C."/>
            <person name="Ng V."/>
            <person name="Clum A."/>
            <person name="Steindorff A."/>
            <person name="Ohm R."/>
            <person name="Martin F."/>
            <person name="Silar P."/>
            <person name="Natvig D."/>
            <person name="Lalanne C."/>
            <person name="Gautier V."/>
            <person name="Ament-Velasquez S.L."/>
            <person name="Kruys A."/>
            <person name="Hutchinson M.I."/>
            <person name="Powell A.J."/>
            <person name="Barry K."/>
            <person name="Miller A.N."/>
            <person name="Grigoriev I.V."/>
            <person name="Debuchy R."/>
            <person name="Gladieux P."/>
            <person name="Thoren M.H."/>
            <person name="Johannesson H."/>
        </authorList>
    </citation>
    <scope>NUCLEOTIDE SEQUENCE</scope>
    <source>
        <strain evidence="2">CBS 955.72</strain>
    </source>
</reference>
<accession>A0AAJ0HSM7</accession>
<evidence type="ECO:0000313" key="2">
    <source>
        <dbReference type="EMBL" id="KAK3360520.1"/>
    </source>
</evidence>
<name>A0AAJ0HSM7_9PEZI</name>
<evidence type="ECO:0000256" key="1">
    <source>
        <dbReference type="SAM" id="MobiDB-lite"/>
    </source>
</evidence>
<keyword evidence="3" id="KW-1185">Reference proteome</keyword>
<dbReference type="EMBL" id="JAUIQD010000002">
    <property type="protein sequence ID" value="KAK3360520.1"/>
    <property type="molecule type" value="Genomic_DNA"/>
</dbReference>
<protein>
    <submittedName>
        <fullName evidence="2">Uncharacterized protein</fullName>
    </submittedName>
</protein>
<proteinExistence type="predicted"/>
<reference evidence="2" key="1">
    <citation type="journal article" date="2023" name="Mol. Phylogenet. Evol.">
        <title>Genome-scale phylogeny and comparative genomics of the fungal order Sordariales.</title>
        <authorList>
            <person name="Hensen N."/>
            <person name="Bonometti L."/>
            <person name="Westerberg I."/>
            <person name="Brannstrom I.O."/>
            <person name="Guillou S."/>
            <person name="Cros-Aarteil S."/>
            <person name="Calhoun S."/>
            <person name="Haridas S."/>
            <person name="Kuo A."/>
            <person name="Mondo S."/>
            <person name="Pangilinan J."/>
            <person name="Riley R."/>
            <person name="LaButti K."/>
            <person name="Andreopoulos B."/>
            <person name="Lipzen A."/>
            <person name="Chen C."/>
            <person name="Yan M."/>
            <person name="Daum C."/>
            <person name="Ng V."/>
            <person name="Clum A."/>
            <person name="Steindorff A."/>
            <person name="Ohm R.A."/>
            <person name="Martin F."/>
            <person name="Silar P."/>
            <person name="Natvig D.O."/>
            <person name="Lalanne C."/>
            <person name="Gautier V."/>
            <person name="Ament-Velasquez S.L."/>
            <person name="Kruys A."/>
            <person name="Hutchinson M.I."/>
            <person name="Powell A.J."/>
            <person name="Barry K."/>
            <person name="Miller A.N."/>
            <person name="Grigoriev I.V."/>
            <person name="Debuchy R."/>
            <person name="Gladieux P."/>
            <person name="Hiltunen Thoren M."/>
            <person name="Johannesson H."/>
        </authorList>
    </citation>
    <scope>NUCLEOTIDE SEQUENCE</scope>
    <source>
        <strain evidence="2">CBS 955.72</strain>
    </source>
</reference>
<dbReference type="Proteomes" id="UP001275084">
    <property type="component" value="Unassembled WGS sequence"/>
</dbReference>